<keyword evidence="1" id="KW-1133">Transmembrane helix</keyword>
<evidence type="ECO:0000313" key="2">
    <source>
        <dbReference type="EMBL" id="KAK7340697.1"/>
    </source>
</evidence>
<dbReference type="EMBL" id="JAYMYQ010000004">
    <property type="protein sequence ID" value="KAK7340697.1"/>
    <property type="molecule type" value="Genomic_DNA"/>
</dbReference>
<evidence type="ECO:0000313" key="3">
    <source>
        <dbReference type="Proteomes" id="UP001367508"/>
    </source>
</evidence>
<keyword evidence="1" id="KW-0472">Membrane</keyword>
<organism evidence="2 3">
    <name type="scientific">Canavalia gladiata</name>
    <name type="common">Sword bean</name>
    <name type="synonym">Dolichos gladiatus</name>
    <dbReference type="NCBI Taxonomy" id="3824"/>
    <lineage>
        <taxon>Eukaryota</taxon>
        <taxon>Viridiplantae</taxon>
        <taxon>Streptophyta</taxon>
        <taxon>Embryophyta</taxon>
        <taxon>Tracheophyta</taxon>
        <taxon>Spermatophyta</taxon>
        <taxon>Magnoliopsida</taxon>
        <taxon>eudicotyledons</taxon>
        <taxon>Gunneridae</taxon>
        <taxon>Pentapetalae</taxon>
        <taxon>rosids</taxon>
        <taxon>fabids</taxon>
        <taxon>Fabales</taxon>
        <taxon>Fabaceae</taxon>
        <taxon>Papilionoideae</taxon>
        <taxon>50 kb inversion clade</taxon>
        <taxon>NPAAA clade</taxon>
        <taxon>indigoferoid/millettioid clade</taxon>
        <taxon>Phaseoleae</taxon>
        <taxon>Canavalia</taxon>
    </lineage>
</organism>
<proteinExistence type="predicted"/>
<feature type="transmembrane region" description="Helical" evidence="1">
    <location>
        <begin position="12"/>
        <end position="30"/>
    </location>
</feature>
<dbReference type="Proteomes" id="UP001367508">
    <property type="component" value="Unassembled WGS sequence"/>
</dbReference>
<comment type="caution">
    <text evidence="2">The sequence shown here is derived from an EMBL/GenBank/DDBJ whole genome shotgun (WGS) entry which is preliminary data.</text>
</comment>
<name>A0AAN9QM96_CANGL</name>
<dbReference type="AlphaFoldDB" id="A0AAN9QM96"/>
<gene>
    <name evidence="2" type="ORF">VNO77_21407</name>
</gene>
<accession>A0AAN9QM96</accession>
<keyword evidence="3" id="KW-1185">Reference proteome</keyword>
<keyword evidence="1" id="KW-0812">Transmembrane</keyword>
<protein>
    <submittedName>
        <fullName evidence="2">Uncharacterized protein</fullName>
    </submittedName>
</protein>
<evidence type="ECO:0000256" key="1">
    <source>
        <dbReference type="SAM" id="Phobius"/>
    </source>
</evidence>
<reference evidence="2 3" key="1">
    <citation type="submission" date="2024-01" db="EMBL/GenBank/DDBJ databases">
        <title>The genomes of 5 underutilized Papilionoideae crops provide insights into root nodulation and disease resistanc.</title>
        <authorList>
            <person name="Jiang F."/>
        </authorList>
    </citation>
    <scope>NUCLEOTIDE SEQUENCE [LARGE SCALE GENOMIC DNA]</scope>
    <source>
        <strain evidence="2">LVBAO_FW01</strain>
        <tissue evidence="2">Leaves</tissue>
    </source>
</reference>
<sequence>MYSKYRSFINHHCKFILIQVVSIFILFSVAKTSKIERKCILDGNVVMVSTICLVIEGPPTFFPSKF</sequence>